<evidence type="ECO:0000256" key="1">
    <source>
        <dbReference type="SAM" id="Coils"/>
    </source>
</evidence>
<dbReference type="EMBL" id="MSLT01000001">
    <property type="protein sequence ID" value="OUD16177.1"/>
    <property type="molecule type" value="Genomic_DNA"/>
</dbReference>
<dbReference type="PANTHER" id="PTHR30469:SF12">
    <property type="entry name" value="MULTIDRUG RESISTANCE PROTEIN MDTA"/>
    <property type="match status" value="1"/>
</dbReference>
<dbReference type="RefSeq" id="WP_086486577.1">
    <property type="nucleotide sequence ID" value="NZ_MSLT01000001.1"/>
</dbReference>
<sequence>MRFKVWLPFLILAVGGLGLVWLIKTRPPAQPIEAKEQVWTVDVVTVQPQAQHPQVMLYGRVESPQATTLRIPPFSQNSALTVTQVVYLAGDSVKKGDLLLKLDDNEARLLLEQREAEVQQLTAQIDNEKIQHDTNIAALKQDEILLNLAENHVKRVRQLEQKQASSQSAVDDANKALAQQQLSLLQRKREIRSHPARLAQLQANLKKAQAQASQARLEVERTVLRAPFDARLAQVSVSSGDRVRVGDVAVTLYDPKTLEVRSQIPARYQGIVLEQMQKNQLLTAKADWQGHEVNLQLARVAGEIQAKTGGIDALFTVTSQAELLRLGQFLTPILRLPAEDNVSLLPFSAIYGTNRLYKWVDGRMQSVAVNIIGEQSMPDGRSVGVLVRSEELHAGDQVIVTQLPNAINGLRVQTRIE</sequence>
<protein>
    <recommendedName>
        <fullName evidence="4">Membrane fusion protein biotin-lipoyl like domain-containing protein</fullName>
    </recommendedName>
</protein>
<feature type="coiled-coil region" evidence="1">
    <location>
        <begin position="156"/>
        <end position="225"/>
    </location>
</feature>
<dbReference type="SUPFAM" id="SSF111369">
    <property type="entry name" value="HlyD-like secretion proteins"/>
    <property type="match status" value="1"/>
</dbReference>
<keyword evidence="3" id="KW-1185">Reference proteome</keyword>
<dbReference type="Gene3D" id="2.40.50.100">
    <property type="match status" value="1"/>
</dbReference>
<dbReference type="GO" id="GO:1990281">
    <property type="term" value="C:efflux pump complex"/>
    <property type="evidence" value="ECO:0007669"/>
    <property type="project" value="TreeGrafter"/>
</dbReference>
<dbReference type="Gene3D" id="1.10.287.470">
    <property type="entry name" value="Helix hairpin bin"/>
    <property type="match status" value="1"/>
</dbReference>
<evidence type="ECO:0008006" key="4">
    <source>
        <dbReference type="Google" id="ProtNLM"/>
    </source>
</evidence>
<reference evidence="2 3" key="1">
    <citation type="submission" date="2016-12" db="EMBL/GenBank/DDBJ databases">
        <title>Thioflexothrix psekupsii D3 genome sequencing and assembly.</title>
        <authorList>
            <person name="Fomenkov A."/>
            <person name="Vincze T."/>
            <person name="Grabovich M."/>
            <person name="Anton B.P."/>
            <person name="Dubinina G."/>
            <person name="Orlova M."/>
            <person name="Belousova E."/>
            <person name="Roberts R.J."/>
        </authorList>
    </citation>
    <scope>NUCLEOTIDE SEQUENCE [LARGE SCALE GENOMIC DNA]</scope>
    <source>
        <strain evidence="2">D3</strain>
    </source>
</reference>
<dbReference type="PANTHER" id="PTHR30469">
    <property type="entry name" value="MULTIDRUG RESISTANCE PROTEIN MDTA"/>
    <property type="match status" value="1"/>
</dbReference>
<comment type="caution">
    <text evidence="2">The sequence shown here is derived from an EMBL/GenBank/DDBJ whole genome shotgun (WGS) entry which is preliminary data.</text>
</comment>
<accession>A0A251XBS1</accession>
<dbReference type="OrthoDB" id="8524475at2"/>
<evidence type="ECO:0000313" key="3">
    <source>
        <dbReference type="Proteomes" id="UP000194798"/>
    </source>
</evidence>
<dbReference type="Proteomes" id="UP000194798">
    <property type="component" value="Unassembled WGS sequence"/>
</dbReference>
<proteinExistence type="predicted"/>
<organism evidence="2 3">
    <name type="scientific">Thioflexithrix psekupsensis</name>
    <dbReference type="NCBI Taxonomy" id="1570016"/>
    <lineage>
        <taxon>Bacteria</taxon>
        <taxon>Pseudomonadati</taxon>
        <taxon>Pseudomonadota</taxon>
        <taxon>Gammaproteobacteria</taxon>
        <taxon>Thiotrichales</taxon>
        <taxon>Thioflexithrix</taxon>
    </lineage>
</organism>
<dbReference type="AlphaFoldDB" id="A0A251XBS1"/>
<dbReference type="Gene3D" id="2.40.30.170">
    <property type="match status" value="1"/>
</dbReference>
<gene>
    <name evidence="2" type="ORF">TPSD3_00160</name>
</gene>
<evidence type="ECO:0000313" key="2">
    <source>
        <dbReference type="EMBL" id="OUD16177.1"/>
    </source>
</evidence>
<name>A0A251XBS1_9GAMM</name>
<dbReference type="GO" id="GO:0015562">
    <property type="term" value="F:efflux transmembrane transporter activity"/>
    <property type="evidence" value="ECO:0007669"/>
    <property type="project" value="TreeGrafter"/>
</dbReference>
<keyword evidence="1" id="KW-0175">Coiled coil</keyword>